<dbReference type="PANTHER" id="PTHR11530">
    <property type="entry name" value="D-AMINO ACID OXIDASE"/>
    <property type="match status" value="1"/>
</dbReference>
<accession>A0AAU2GWW5</accession>
<keyword evidence="5" id="KW-0560">Oxidoreductase</keyword>
<reference evidence="11" key="1">
    <citation type="submission" date="2022-10" db="EMBL/GenBank/DDBJ databases">
        <title>The complete genomes of actinobacterial strains from the NBC collection.</title>
        <authorList>
            <person name="Joergensen T.S."/>
            <person name="Alvarez Arevalo M."/>
            <person name="Sterndorff E.B."/>
            <person name="Faurdal D."/>
            <person name="Vuksanovic O."/>
            <person name="Mourched A.-S."/>
            <person name="Charusanti P."/>
            <person name="Shaw S."/>
            <person name="Blin K."/>
            <person name="Weber T."/>
        </authorList>
    </citation>
    <scope>NUCLEOTIDE SEQUENCE</scope>
    <source>
        <strain evidence="11">NBC_00060</strain>
    </source>
</reference>
<organism evidence="11">
    <name type="scientific">Streptomyces sp. NBC_00060</name>
    <dbReference type="NCBI Taxonomy" id="2975636"/>
    <lineage>
        <taxon>Bacteria</taxon>
        <taxon>Bacillati</taxon>
        <taxon>Actinomycetota</taxon>
        <taxon>Actinomycetes</taxon>
        <taxon>Kitasatosporales</taxon>
        <taxon>Streptomycetaceae</taxon>
        <taxon>Streptomyces</taxon>
    </lineage>
</organism>
<evidence type="ECO:0000256" key="5">
    <source>
        <dbReference type="ARBA" id="ARBA00023002"/>
    </source>
</evidence>
<evidence type="ECO:0000256" key="9">
    <source>
        <dbReference type="PIRSR" id="PIRSR000189-1"/>
    </source>
</evidence>
<evidence type="ECO:0000256" key="8">
    <source>
        <dbReference type="ARBA" id="ARBA00049547"/>
    </source>
</evidence>
<proteinExistence type="inferred from homology"/>
<dbReference type="InterPro" id="IPR006076">
    <property type="entry name" value="FAD-dep_OxRdtase"/>
</dbReference>
<feature type="binding site" evidence="9">
    <location>
        <position position="280"/>
    </location>
    <ligand>
        <name>D-dopa</name>
        <dbReference type="ChEBI" id="CHEBI:149689"/>
    </ligand>
</feature>
<feature type="binding site" evidence="9">
    <location>
        <begin position="42"/>
        <end position="43"/>
    </location>
    <ligand>
        <name>FAD</name>
        <dbReference type="ChEBI" id="CHEBI:57692"/>
    </ligand>
</feature>
<dbReference type="GO" id="GO:0071949">
    <property type="term" value="F:FAD binding"/>
    <property type="evidence" value="ECO:0007669"/>
    <property type="project" value="InterPro"/>
</dbReference>
<dbReference type="PIRSF" id="PIRSF000189">
    <property type="entry name" value="D-aa_oxidase"/>
    <property type="match status" value="1"/>
</dbReference>
<comment type="similarity">
    <text evidence="2">Belongs to the DAMOX/DASOX family.</text>
</comment>
<gene>
    <name evidence="11" type="ORF">OHV25_08765</name>
</gene>
<dbReference type="Gene3D" id="3.30.9.10">
    <property type="entry name" value="D-Amino Acid Oxidase, subunit A, domain 2"/>
    <property type="match status" value="1"/>
</dbReference>
<dbReference type="Gene3D" id="3.40.50.720">
    <property type="entry name" value="NAD(P)-binding Rossmann-like Domain"/>
    <property type="match status" value="1"/>
</dbReference>
<keyword evidence="3" id="KW-0285">Flavoprotein</keyword>
<evidence type="ECO:0000256" key="7">
    <source>
        <dbReference type="ARBA" id="ARBA00039751"/>
    </source>
</evidence>
<evidence type="ECO:0000256" key="6">
    <source>
        <dbReference type="ARBA" id="ARBA00039101"/>
    </source>
</evidence>
<evidence type="ECO:0000259" key="10">
    <source>
        <dbReference type="Pfam" id="PF01266"/>
    </source>
</evidence>
<evidence type="ECO:0000256" key="4">
    <source>
        <dbReference type="ARBA" id="ARBA00022827"/>
    </source>
</evidence>
<dbReference type="GO" id="GO:0019478">
    <property type="term" value="P:D-amino acid catabolic process"/>
    <property type="evidence" value="ECO:0007669"/>
    <property type="project" value="TreeGrafter"/>
</dbReference>
<comment type="catalytic activity">
    <reaction evidence="8">
        <text>a D-alpha-amino acid + O2 + H2O = a 2-oxocarboxylate + H2O2 + NH4(+)</text>
        <dbReference type="Rhea" id="RHEA:21816"/>
        <dbReference type="ChEBI" id="CHEBI:15377"/>
        <dbReference type="ChEBI" id="CHEBI:15379"/>
        <dbReference type="ChEBI" id="CHEBI:16240"/>
        <dbReference type="ChEBI" id="CHEBI:28938"/>
        <dbReference type="ChEBI" id="CHEBI:35179"/>
        <dbReference type="ChEBI" id="CHEBI:59871"/>
        <dbReference type="EC" id="1.4.3.3"/>
    </reaction>
    <physiologicalReaction direction="left-to-right" evidence="8">
        <dbReference type="Rhea" id="RHEA:21817"/>
    </physiologicalReaction>
</comment>
<dbReference type="EC" id="1.4.3.3" evidence="6"/>
<dbReference type="AlphaFoldDB" id="A0AAU2GWW5"/>
<dbReference type="InterPro" id="IPR023209">
    <property type="entry name" value="DAO"/>
</dbReference>
<feature type="domain" description="FAD dependent oxidoreductase" evidence="10">
    <location>
        <begin position="7"/>
        <end position="319"/>
    </location>
</feature>
<keyword evidence="4 9" id="KW-0274">FAD</keyword>
<dbReference type="PANTHER" id="PTHR11530:SF11">
    <property type="entry name" value="D-ASPARTATE OXIDASE"/>
    <property type="match status" value="1"/>
</dbReference>
<dbReference type="Pfam" id="PF01266">
    <property type="entry name" value="DAO"/>
    <property type="match status" value="1"/>
</dbReference>
<evidence type="ECO:0000256" key="1">
    <source>
        <dbReference type="ARBA" id="ARBA00001974"/>
    </source>
</evidence>
<comment type="cofactor">
    <cofactor evidence="1 9">
        <name>FAD</name>
        <dbReference type="ChEBI" id="CHEBI:57692"/>
    </cofactor>
</comment>
<evidence type="ECO:0000256" key="3">
    <source>
        <dbReference type="ARBA" id="ARBA00022630"/>
    </source>
</evidence>
<feature type="binding site" evidence="9">
    <location>
        <position position="306"/>
    </location>
    <ligand>
        <name>D-dopa</name>
        <dbReference type="ChEBI" id="CHEBI:149689"/>
    </ligand>
</feature>
<feature type="binding site" evidence="9">
    <location>
        <position position="182"/>
    </location>
    <ligand>
        <name>FAD</name>
        <dbReference type="ChEBI" id="CHEBI:57692"/>
    </ligand>
</feature>
<evidence type="ECO:0000256" key="2">
    <source>
        <dbReference type="ARBA" id="ARBA00006730"/>
    </source>
</evidence>
<name>A0AAU2GWW5_9ACTN</name>
<dbReference type="GO" id="GO:0003884">
    <property type="term" value="F:D-amino-acid oxidase activity"/>
    <property type="evidence" value="ECO:0007669"/>
    <property type="project" value="UniProtKB-EC"/>
</dbReference>
<dbReference type="EMBL" id="CP108253">
    <property type="protein sequence ID" value="WTU39659.1"/>
    <property type="molecule type" value="Genomic_DNA"/>
</dbReference>
<dbReference type="GO" id="GO:0005737">
    <property type="term" value="C:cytoplasm"/>
    <property type="evidence" value="ECO:0007669"/>
    <property type="project" value="TreeGrafter"/>
</dbReference>
<dbReference type="SUPFAM" id="SSF54373">
    <property type="entry name" value="FAD-linked reductases, C-terminal domain"/>
    <property type="match status" value="1"/>
</dbReference>
<sequence length="333" mass="34738">MTERNEALVIGAGVAGLTTAVCLAERGFTVRVVAERAPRQTTSAVAGAIIGGPAIADETEAEAKFAPTAITRPWHQSSLAEFAALAKQPDSGVHLTRGRLVNRQAAGGHEWAAHLPGYAPCGEADSGGFPVAFRVDLPTVDMPVYLEYLASRVTAAGGSVEVGVVDSLEAAAAEAPLVVNCTGVGARALADDPKVFPVRGQHVIVENPGIDEFFFEQNPGPNSTSYFPHGRRLVCGGTAEREVWSMEPDPARTEEILARCIAVEPRIAGAEVIGVEIGLRASRPQTRLEVEPVGSARVIHNYGHGGIAVGLSWGCAQDVLRLALGGATAEVVS</sequence>
<evidence type="ECO:0000313" key="11">
    <source>
        <dbReference type="EMBL" id="WTU39659.1"/>
    </source>
</evidence>
<protein>
    <recommendedName>
        <fullName evidence="7">D-amino-acid oxidase</fullName>
        <ecNumber evidence="6">1.4.3.3</ecNumber>
    </recommendedName>
</protein>
<feature type="binding site" evidence="9">
    <location>
        <position position="165"/>
    </location>
    <ligand>
        <name>FAD</name>
        <dbReference type="ChEBI" id="CHEBI:57692"/>
    </ligand>
</feature>
<dbReference type="SUPFAM" id="SSF51971">
    <property type="entry name" value="Nucleotide-binding domain"/>
    <property type="match status" value="1"/>
</dbReference>